<evidence type="ECO:0000313" key="5">
    <source>
        <dbReference type="Proteomes" id="UP001300012"/>
    </source>
</evidence>
<dbReference type="Pfam" id="PF10432">
    <property type="entry name" value="bact-PGI_C"/>
    <property type="match status" value="1"/>
</dbReference>
<keyword evidence="2 4" id="KW-0413">Isomerase</keyword>
<dbReference type="Gene3D" id="3.40.50.10490">
    <property type="entry name" value="Glucose-6-phosphate isomerase like protein, domain 1"/>
    <property type="match status" value="2"/>
</dbReference>
<dbReference type="PROSITE" id="PS51464">
    <property type="entry name" value="SIS"/>
    <property type="match status" value="1"/>
</dbReference>
<sequence>MKINLDGIDTLLQIDKSQLLEATTNYPKWILEGYEQAKAFEVMPLDRKVDEIVICSVGGGPVASLLQLKSMLSDEIKAPIILSQAYTMPAYVDADSLIFIVNYSGGSEEVVSAYRHAIDTGATIVVLTVGGKAKELAEQHGHLLFQLPAGRVPRIISTSHVLIPMLVILHRMGLIADQEPAIMETVELLEQLSGQYAPAEPISRNEAKQIAVEMDGLIPVIYGTLPFTDSIAVRFKNQLAENSKVMAFSNAMSGLHHDEANGWDADSAMLRQFHFTLIKDLEDAEPMTRRLSATRDVLETRAGAVREISSVGSSRLARMCSLVYLIDHAALYAALIRGVNPTQGEALNEFRKRFNG</sequence>
<dbReference type="InterPro" id="IPR001347">
    <property type="entry name" value="SIS_dom"/>
</dbReference>
<dbReference type="GO" id="GO:0016853">
    <property type="term" value="F:isomerase activity"/>
    <property type="evidence" value="ECO:0007669"/>
    <property type="project" value="UniProtKB-KW"/>
</dbReference>
<dbReference type="CDD" id="cd05637">
    <property type="entry name" value="SIS_PGI_PMI_2"/>
    <property type="match status" value="1"/>
</dbReference>
<reference evidence="4 5" key="1">
    <citation type="submission" date="2022-08" db="EMBL/GenBank/DDBJ databases">
        <title>Paenibacillus endoradicis sp. nov., Paenibacillus radicibacter sp. nov and Paenibacillus pararadicis sp. nov., three cold-adapted plant growth-promoting bacteria isolated from root of Larix gmelinii in Great Khingan.</title>
        <authorList>
            <person name="Xue H."/>
        </authorList>
    </citation>
    <scope>NUCLEOTIDE SEQUENCE [LARGE SCALE GENOMIC DNA]</scope>
    <source>
        <strain evidence="4 5">N5-1-1-5</strain>
    </source>
</reference>
<dbReference type="InterPro" id="IPR046348">
    <property type="entry name" value="SIS_dom_sf"/>
</dbReference>
<evidence type="ECO:0000256" key="1">
    <source>
        <dbReference type="ARBA" id="ARBA00010523"/>
    </source>
</evidence>
<accession>A0ABT1YQ29</accession>
<name>A0ABT1YQ29_9BACL</name>
<comment type="caution">
    <text evidence="4">The sequence shown here is derived from an EMBL/GenBank/DDBJ whole genome shotgun (WGS) entry which is preliminary data.</text>
</comment>
<dbReference type="EMBL" id="JANQBD010000026">
    <property type="protein sequence ID" value="MCR8635287.1"/>
    <property type="molecule type" value="Genomic_DNA"/>
</dbReference>
<evidence type="ECO:0000259" key="3">
    <source>
        <dbReference type="PROSITE" id="PS51464"/>
    </source>
</evidence>
<dbReference type="InterPro" id="IPR019490">
    <property type="entry name" value="Glu6P/Mann6P_isomerase_C"/>
</dbReference>
<protein>
    <submittedName>
        <fullName evidence="4">Bifunctional phosphoglucose/phosphomannose isomerase</fullName>
    </submittedName>
</protein>
<dbReference type="Proteomes" id="UP001300012">
    <property type="component" value="Unassembled WGS sequence"/>
</dbReference>
<dbReference type="RefSeq" id="WP_258216831.1">
    <property type="nucleotide sequence ID" value="NZ_JANQBD010000026.1"/>
</dbReference>
<gene>
    <name evidence="4" type="ORF">NV381_29210</name>
</gene>
<comment type="similarity">
    <text evidence="1">Belongs to the PGI/PMI family.</text>
</comment>
<dbReference type="SUPFAM" id="SSF53697">
    <property type="entry name" value="SIS domain"/>
    <property type="match status" value="1"/>
</dbReference>
<feature type="domain" description="SIS" evidence="3">
    <location>
        <begin position="42"/>
        <end position="179"/>
    </location>
</feature>
<evidence type="ECO:0000313" key="4">
    <source>
        <dbReference type="EMBL" id="MCR8635287.1"/>
    </source>
</evidence>
<proteinExistence type="inferred from homology"/>
<organism evidence="4 5">
    <name type="scientific">Paenibacillus radicis</name>
    <name type="common">ex Xue et al. 2023</name>
    <dbReference type="NCBI Taxonomy" id="2972489"/>
    <lineage>
        <taxon>Bacteria</taxon>
        <taxon>Bacillati</taxon>
        <taxon>Bacillota</taxon>
        <taxon>Bacilli</taxon>
        <taxon>Bacillales</taxon>
        <taxon>Paenibacillaceae</taxon>
        <taxon>Paenibacillus</taxon>
    </lineage>
</organism>
<evidence type="ECO:0000256" key="2">
    <source>
        <dbReference type="ARBA" id="ARBA00023235"/>
    </source>
</evidence>
<keyword evidence="5" id="KW-1185">Reference proteome</keyword>